<accession>A0A7S3UZJ0</accession>
<comment type="similarity">
    <text evidence="4">Belongs to the PPP phosphatase family.</text>
</comment>
<dbReference type="EC" id="3.1.3.16" evidence="4"/>
<keyword evidence="1" id="KW-0479">Metal-binding</keyword>
<dbReference type="AlphaFoldDB" id="A0A7S3UZJ0"/>
<dbReference type="GO" id="GO:0046872">
    <property type="term" value="F:metal ion binding"/>
    <property type="evidence" value="ECO:0007669"/>
    <property type="project" value="UniProtKB-KW"/>
</dbReference>
<feature type="domain" description="Serine/threonine specific protein phosphatases" evidence="5">
    <location>
        <begin position="116"/>
        <end position="121"/>
    </location>
</feature>
<evidence type="ECO:0000256" key="3">
    <source>
        <dbReference type="ARBA" id="ARBA00023211"/>
    </source>
</evidence>
<evidence type="ECO:0000313" key="6">
    <source>
        <dbReference type="EMBL" id="CAE0441943.1"/>
    </source>
</evidence>
<dbReference type="PROSITE" id="PS00125">
    <property type="entry name" value="SER_THR_PHOSPHATASE"/>
    <property type="match status" value="1"/>
</dbReference>
<evidence type="ECO:0000256" key="1">
    <source>
        <dbReference type="ARBA" id="ARBA00022723"/>
    </source>
</evidence>
<proteinExistence type="inferred from homology"/>
<dbReference type="Gene3D" id="3.60.21.10">
    <property type="match status" value="1"/>
</dbReference>
<evidence type="ECO:0000259" key="5">
    <source>
        <dbReference type="PROSITE" id="PS00125"/>
    </source>
</evidence>
<dbReference type="Pfam" id="PF00149">
    <property type="entry name" value="Metallophos"/>
    <property type="match status" value="1"/>
</dbReference>
<protein>
    <recommendedName>
        <fullName evidence="4">Serine/threonine-protein phosphatase</fullName>
        <ecNumber evidence="4">3.1.3.16</ecNumber>
    </recommendedName>
</protein>
<keyword evidence="2 4" id="KW-0378">Hydrolase</keyword>
<name>A0A7S3UZJ0_9STRA</name>
<dbReference type="InterPro" id="IPR029052">
    <property type="entry name" value="Metallo-depent_PP-like"/>
</dbReference>
<reference evidence="6" key="1">
    <citation type="submission" date="2021-01" db="EMBL/GenBank/DDBJ databases">
        <authorList>
            <person name="Corre E."/>
            <person name="Pelletier E."/>
            <person name="Niang G."/>
            <person name="Scheremetjew M."/>
            <person name="Finn R."/>
            <person name="Kale V."/>
            <person name="Holt S."/>
            <person name="Cochrane G."/>
            <person name="Meng A."/>
            <person name="Brown T."/>
            <person name="Cohen L."/>
        </authorList>
    </citation>
    <scope>NUCLEOTIDE SEQUENCE</scope>
    <source>
        <strain evidence="6">GSBS06</strain>
    </source>
</reference>
<dbReference type="SUPFAM" id="SSF56300">
    <property type="entry name" value="Metallo-dependent phosphatases"/>
    <property type="match status" value="1"/>
</dbReference>
<dbReference type="InterPro" id="IPR047129">
    <property type="entry name" value="PPA2-like"/>
</dbReference>
<dbReference type="CDD" id="cd07415">
    <property type="entry name" value="MPP_PP2A_PP4_PP6"/>
    <property type="match status" value="1"/>
</dbReference>
<dbReference type="InterPro" id="IPR006186">
    <property type="entry name" value="Ser/Thr-sp_prot-phosphatase"/>
</dbReference>
<dbReference type="PANTHER" id="PTHR45619">
    <property type="entry name" value="SERINE/THREONINE-PROTEIN PHOSPHATASE PP2A-RELATED"/>
    <property type="match status" value="1"/>
</dbReference>
<gene>
    <name evidence="6" type="ORF">ASTO00021_LOCUS12060</name>
</gene>
<dbReference type="InterPro" id="IPR004843">
    <property type="entry name" value="Calcineurin-like_PHP"/>
</dbReference>
<evidence type="ECO:0000256" key="2">
    <source>
        <dbReference type="ARBA" id="ARBA00022801"/>
    </source>
</evidence>
<evidence type="ECO:0000256" key="4">
    <source>
        <dbReference type="RuleBase" id="RU004273"/>
    </source>
</evidence>
<sequence>MGKEAQVSNGDPKAWIETLLERKLPSLSDIKTLCTRVREEFIQEPNVLLVDPPVTIVGDIHGQFYDLQELFKVAGKPPDTNYLFMGDYVDRGYFSVETLLLLFAFKVMYPRRVHLIRGNHETRQITQVYGFYDECMRKFGSSEIWELCASAFDALALAALVGKGTGECRFAVHAGLTPGCDTIDQISAIKRVCEVPHEGPMCDLLWSDPEDITGGWGISPRGAGYIFGSDIVTQFNRTNDIKQICRSHQLVMVGYREMFDNGLVTVWSAPNYCYRCGNSGAVLELDENMIRNFATFGPCPTSERVKPSDDSEFQHIPDYFL</sequence>
<keyword evidence="3" id="KW-0464">Manganese</keyword>
<dbReference type="SMART" id="SM00156">
    <property type="entry name" value="PP2Ac"/>
    <property type="match status" value="1"/>
</dbReference>
<dbReference type="PRINTS" id="PR00114">
    <property type="entry name" value="STPHPHTASE"/>
</dbReference>
<organism evidence="6">
    <name type="scientific">Aplanochytrium stocchinoi</name>
    <dbReference type="NCBI Taxonomy" id="215587"/>
    <lineage>
        <taxon>Eukaryota</taxon>
        <taxon>Sar</taxon>
        <taxon>Stramenopiles</taxon>
        <taxon>Bigyra</taxon>
        <taxon>Labyrinthulomycetes</taxon>
        <taxon>Thraustochytrida</taxon>
        <taxon>Thraustochytriidae</taxon>
        <taxon>Aplanochytrium</taxon>
    </lineage>
</organism>
<dbReference type="GO" id="GO:0004722">
    <property type="term" value="F:protein serine/threonine phosphatase activity"/>
    <property type="evidence" value="ECO:0007669"/>
    <property type="project" value="UniProtKB-EC"/>
</dbReference>
<comment type="catalytic activity">
    <reaction evidence="4">
        <text>O-phospho-L-threonyl-[protein] + H2O = L-threonyl-[protein] + phosphate</text>
        <dbReference type="Rhea" id="RHEA:47004"/>
        <dbReference type="Rhea" id="RHEA-COMP:11060"/>
        <dbReference type="Rhea" id="RHEA-COMP:11605"/>
        <dbReference type="ChEBI" id="CHEBI:15377"/>
        <dbReference type="ChEBI" id="CHEBI:30013"/>
        <dbReference type="ChEBI" id="CHEBI:43474"/>
        <dbReference type="ChEBI" id="CHEBI:61977"/>
        <dbReference type="EC" id="3.1.3.16"/>
    </reaction>
</comment>
<dbReference type="EMBL" id="HBIN01015895">
    <property type="protein sequence ID" value="CAE0441943.1"/>
    <property type="molecule type" value="Transcribed_RNA"/>
</dbReference>